<keyword evidence="3" id="KW-1185">Reference proteome</keyword>
<proteinExistence type="predicted"/>
<organism evidence="2 3">
    <name type="scientific">Irregularibacter muris</name>
    <dbReference type="NCBI Taxonomy" id="1796619"/>
    <lineage>
        <taxon>Bacteria</taxon>
        <taxon>Bacillati</taxon>
        <taxon>Bacillota</taxon>
        <taxon>Clostridia</taxon>
        <taxon>Eubacteriales</taxon>
        <taxon>Eubacteriaceae</taxon>
        <taxon>Irregularibacter</taxon>
    </lineage>
</organism>
<comment type="caution">
    <text evidence="2">The sequence shown here is derived from an EMBL/GenBank/DDBJ whole genome shotgun (WGS) entry which is preliminary data.</text>
</comment>
<name>A0AAE3HF83_9FIRM</name>
<sequence length="132" mass="14999">MNKKVGIIIGVLLVAVLLFVGYNTFLSPKGVEGEKKVVIQVVNEKEGVDKEFTYTTDHEFLLALLQEHEEELGATFTKYDFGTMVTGLMNYEAKESESEYFYITVDGKEAETGPQEIPIMDGEHYKFELQKF</sequence>
<evidence type="ECO:0008006" key="4">
    <source>
        <dbReference type="Google" id="ProtNLM"/>
    </source>
</evidence>
<keyword evidence="1" id="KW-1133">Transmembrane helix</keyword>
<keyword evidence="1" id="KW-0812">Transmembrane</keyword>
<gene>
    <name evidence="2" type="ORF">NSA47_05070</name>
</gene>
<protein>
    <recommendedName>
        <fullName evidence="4">DUF4430 domain-containing protein</fullName>
    </recommendedName>
</protein>
<keyword evidence="1" id="KW-0472">Membrane</keyword>
<dbReference type="Gene3D" id="2.170.130.30">
    <property type="match status" value="1"/>
</dbReference>
<evidence type="ECO:0000313" key="2">
    <source>
        <dbReference type="EMBL" id="MCR1898359.1"/>
    </source>
</evidence>
<accession>A0AAE3HF83</accession>
<reference evidence="2" key="1">
    <citation type="submission" date="2022-07" db="EMBL/GenBank/DDBJ databases">
        <title>Enhanced cultured diversity of the mouse gut microbiota enables custom-made synthetic communities.</title>
        <authorList>
            <person name="Afrizal A."/>
        </authorList>
    </citation>
    <scope>NUCLEOTIDE SEQUENCE</scope>
    <source>
        <strain evidence="2">DSM 28593</strain>
    </source>
</reference>
<evidence type="ECO:0000256" key="1">
    <source>
        <dbReference type="SAM" id="Phobius"/>
    </source>
</evidence>
<feature type="transmembrane region" description="Helical" evidence="1">
    <location>
        <begin position="6"/>
        <end position="26"/>
    </location>
</feature>
<dbReference type="RefSeq" id="WP_257529830.1">
    <property type="nucleotide sequence ID" value="NZ_JANKAS010000003.1"/>
</dbReference>
<dbReference type="AlphaFoldDB" id="A0AAE3HF83"/>
<dbReference type="EMBL" id="JANKAS010000003">
    <property type="protein sequence ID" value="MCR1898359.1"/>
    <property type="molecule type" value="Genomic_DNA"/>
</dbReference>
<evidence type="ECO:0000313" key="3">
    <source>
        <dbReference type="Proteomes" id="UP001205748"/>
    </source>
</evidence>
<dbReference type="Proteomes" id="UP001205748">
    <property type="component" value="Unassembled WGS sequence"/>
</dbReference>